<dbReference type="InterPro" id="IPR011621">
    <property type="entry name" value="Metal-dep_PHydrolase_7TM_intra"/>
</dbReference>
<evidence type="ECO:0000313" key="4">
    <source>
        <dbReference type="Proteomes" id="UP000199334"/>
    </source>
</evidence>
<feature type="transmembrane region" description="Helical" evidence="1">
    <location>
        <begin position="209"/>
        <end position="234"/>
    </location>
</feature>
<dbReference type="Gene3D" id="1.10.3210.10">
    <property type="entry name" value="Hypothetical protein af1432"/>
    <property type="match status" value="1"/>
</dbReference>
<feature type="domain" description="HD" evidence="2">
    <location>
        <begin position="267"/>
        <end position="408"/>
    </location>
</feature>
<dbReference type="Proteomes" id="UP000199334">
    <property type="component" value="Unassembled WGS sequence"/>
</dbReference>
<organism evidence="3 4">
    <name type="scientific">Tenuibacillus multivorans</name>
    <dbReference type="NCBI Taxonomy" id="237069"/>
    <lineage>
        <taxon>Bacteria</taxon>
        <taxon>Bacillati</taxon>
        <taxon>Bacillota</taxon>
        <taxon>Bacilli</taxon>
        <taxon>Bacillales</taxon>
        <taxon>Bacillaceae</taxon>
        <taxon>Tenuibacillus</taxon>
    </lineage>
</organism>
<protein>
    <recommendedName>
        <fullName evidence="2">HD domain-containing protein</fullName>
    </recommendedName>
</protein>
<feature type="transmembrane region" description="Helical" evidence="1">
    <location>
        <begin position="128"/>
        <end position="146"/>
    </location>
</feature>
<feature type="transmembrane region" description="Helical" evidence="1">
    <location>
        <begin position="90"/>
        <end position="116"/>
    </location>
</feature>
<evidence type="ECO:0000313" key="3">
    <source>
        <dbReference type="EMBL" id="SDN19215.1"/>
    </source>
</evidence>
<reference evidence="3 4" key="1">
    <citation type="submission" date="2016-10" db="EMBL/GenBank/DDBJ databases">
        <authorList>
            <person name="de Groot N.N."/>
        </authorList>
    </citation>
    <scope>NUCLEOTIDE SEQUENCE [LARGE SCALE GENOMIC DNA]</scope>
    <source>
        <strain evidence="3 4">CGMCC 1.3442</strain>
    </source>
</reference>
<dbReference type="SUPFAM" id="SSF109604">
    <property type="entry name" value="HD-domain/PDEase-like"/>
    <property type="match status" value="1"/>
</dbReference>
<dbReference type="InterPro" id="IPR006675">
    <property type="entry name" value="HDIG_dom"/>
</dbReference>
<dbReference type="AlphaFoldDB" id="A0A1G9ZDD4"/>
<feature type="transmembrane region" description="Helical" evidence="1">
    <location>
        <begin position="20"/>
        <end position="39"/>
    </location>
</feature>
<dbReference type="Pfam" id="PF01966">
    <property type="entry name" value="HD"/>
    <property type="match status" value="1"/>
</dbReference>
<dbReference type="PROSITE" id="PS51831">
    <property type="entry name" value="HD"/>
    <property type="match status" value="1"/>
</dbReference>
<evidence type="ECO:0000256" key="1">
    <source>
        <dbReference type="SAM" id="Phobius"/>
    </source>
</evidence>
<dbReference type="Pfam" id="PF07698">
    <property type="entry name" value="7TM-7TMR_HD"/>
    <property type="match status" value="1"/>
</dbReference>
<dbReference type="PANTHER" id="PTHR36442:SF1">
    <property type="entry name" value="CYCLIC-DI-AMP PHOSPHODIESTERASE PGPH"/>
    <property type="match status" value="1"/>
</dbReference>
<dbReference type="CDD" id="cd00077">
    <property type="entry name" value="HDc"/>
    <property type="match status" value="1"/>
</dbReference>
<dbReference type="STRING" id="237069.SAMN05216498_1646"/>
<dbReference type="PANTHER" id="PTHR36442">
    <property type="entry name" value="CYCLIC-DI-AMP PHOSPHODIESTERASE PGPH"/>
    <property type="match status" value="1"/>
</dbReference>
<dbReference type="InterPro" id="IPR003607">
    <property type="entry name" value="HD/PDEase_dom"/>
</dbReference>
<dbReference type="SMART" id="SM00471">
    <property type="entry name" value="HDc"/>
    <property type="match status" value="1"/>
</dbReference>
<proteinExistence type="predicted"/>
<feature type="transmembrane region" description="Helical" evidence="1">
    <location>
        <begin position="184"/>
        <end position="203"/>
    </location>
</feature>
<keyword evidence="1" id="KW-1133">Transmembrane helix</keyword>
<keyword evidence="1" id="KW-0812">Transmembrane</keyword>
<evidence type="ECO:0000259" key="2">
    <source>
        <dbReference type="PROSITE" id="PS51831"/>
    </source>
</evidence>
<name>A0A1G9ZDD4_9BACI</name>
<dbReference type="RefSeq" id="WP_093856122.1">
    <property type="nucleotide sequence ID" value="NZ_BJVZ01000023.1"/>
</dbReference>
<dbReference type="InterPro" id="IPR052722">
    <property type="entry name" value="PgpH_phosphodiesterase"/>
</dbReference>
<feature type="transmembrane region" description="Helical" evidence="1">
    <location>
        <begin position="152"/>
        <end position="172"/>
    </location>
</feature>
<sequence length="480" mass="54851">MNVVKEKYSVPIYNVKQVNIQSIMASLVTPTMFISLVLVRFFQQQMSFNQLLLMFCLFLLSCILTNIEIIRHPNWTSQMTITFSFLGSSMLLLIYALQSLSPGIATIFYVTPIAAFSMLIKHFISERFAMMCSVLMAIYGSFLFSFHEVNIYSIFLYLLLSQWFAIFLYQSIKDRKTLLKTSMSLLSIHFLLVFVFELNHLNMLTTSDILFSLLFSLLSVLFASILFLGILPIFEAGFNMLTESKLLALSNPNHALLRKMLVEAPGTYHHSVMVANLSESACEAIGANGLLARVAAYYHDVGKAIKPHMFIENQHKKNPHDSLPPEDSARIILQHPYDSARLLKEHKLPKEIIDIAEQHHGTTLLKYFYYKAKERQPGVDEVKYRYRGPIPQSKEAAVINICDSVEAAVRSKSNPTNEEILKIVRSIIYDRLMDGQLNDSHLTLNDILVIEKDICDMLNGIFHSRIEYPNDILVQQASRR</sequence>
<gene>
    <name evidence="3" type="ORF">SAMN05216498_1646</name>
</gene>
<dbReference type="InterPro" id="IPR006674">
    <property type="entry name" value="HD_domain"/>
</dbReference>
<accession>A0A1G9ZDD4</accession>
<dbReference type="NCBIfam" id="TIGR00277">
    <property type="entry name" value="HDIG"/>
    <property type="match status" value="1"/>
</dbReference>
<dbReference type="OrthoDB" id="9806952at2"/>
<keyword evidence="4" id="KW-1185">Reference proteome</keyword>
<keyword evidence="1" id="KW-0472">Membrane</keyword>
<dbReference type="EMBL" id="FNIG01000003">
    <property type="protein sequence ID" value="SDN19215.1"/>
    <property type="molecule type" value="Genomic_DNA"/>
</dbReference>
<feature type="transmembrane region" description="Helical" evidence="1">
    <location>
        <begin position="51"/>
        <end position="70"/>
    </location>
</feature>